<proteinExistence type="predicted"/>
<protein>
    <submittedName>
        <fullName evidence="1">Uncharacterized protein</fullName>
    </submittedName>
</protein>
<organism evidence="1 2">
    <name type="scientific">Zalaria obscura</name>
    <dbReference type="NCBI Taxonomy" id="2024903"/>
    <lineage>
        <taxon>Eukaryota</taxon>
        <taxon>Fungi</taxon>
        <taxon>Dikarya</taxon>
        <taxon>Ascomycota</taxon>
        <taxon>Pezizomycotina</taxon>
        <taxon>Dothideomycetes</taxon>
        <taxon>Dothideomycetidae</taxon>
        <taxon>Dothideales</taxon>
        <taxon>Zalariaceae</taxon>
        <taxon>Zalaria</taxon>
    </lineage>
</organism>
<dbReference type="Proteomes" id="UP001320706">
    <property type="component" value="Unassembled WGS sequence"/>
</dbReference>
<accession>A0ACC3SIX9</accession>
<comment type="caution">
    <text evidence="1">The sequence shown here is derived from an EMBL/GenBank/DDBJ whole genome shotgun (WGS) entry which is preliminary data.</text>
</comment>
<keyword evidence="2" id="KW-1185">Reference proteome</keyword>
<dbReference type="EMBL" id="JAMKPW020000007">
    <property type="protein sequence ID" value="KAK8216686.1"/>
    <property type="molecule type" value="Genomic_DNA"/>
</dbReference>
<name>A0ACC3SIX9_9PEZI</name>
<evidence type="ECO:0000313" key="2">
    <source>
        <dbReference type="Proteomes" id="UP001320706"/>
    </source>
</evidence>
<sequence>MKSLTIDPSQKLAPTRDHNHFPDSLPQAKETKVHPTGAGGENASIYFVGTATTIMEWEGIRLMTDPNFLHAGDHVHLGPGVTGTRQTNPAIDLHELPPIDVVLLSHYHADHFDQKVEASLRRSLPIITTPHAKENLQGKGDESFSEVYDLDFFDSMFVDVKKGNDTGKTPAIKVTGMPGKHVPPGPLSVANDLLGAVPPTNGWMIELGYKEGGEFTNGYRQDSNAVVA</sequence>
<reference evidence="1" key="1">
    <citation type="submission" date="2024-02" db="EMBL/GenBank/DDBJ databases">
        <title>Metagenome Assembled Genome of Zalaria obscura JY119.</title>
        <authorList>
            <person name="Vighnesh L."/>
            <person name="Jagadeeshwari U."/>
            <person name="Venkata Ramana C."/>
            <person name="Sasikala C."/>
        </authorList>
    </citation>
    <scope>NUCLEOTIDE SEQUENCE</scope>
    <source>
        <strain evidence="1">JY119</strain>
    </source>
</reference>
<gene>
    <name evidence="1" type="ORF">M8818_001649</name>
</gene>
<evidence type="ECO:0000313" key="1">
    <source>
        <dbReference type="EMBL" id="KAK8216686.1"/>
    </source>
</evidence>